<evidence type="ECO:0000256" key="4">
    <source>
        <dbReference type="ARBA" id="ARBA00022475"/>
    </source>
</evidence>
<evidence type="ECO:0000256" key="7">
    <source>
        <dbReference type="ARBA" id="ARBA00022989"/>
    </source>
</evidence>
<keyword evidence="9 14" id="KW-0472">Membrane</keyword>
<evidence type="ECO:0000256" key="9">
    <source>
        <dbReference type="ARBA" id="ARBA00023136"/>
    </source>
</evidence>
<dbReference type="GO" id="GO:0007267">
    <property type="term" value="P:cell-cell signaling"/>
    <property type="evidence" value="ECO:0007669"/>
    <property type="project" value="TreeGrafter"/>
</dbReference>
<name>A0A5C6MU23_9TELE</name>
<keyword evidence="8 14" id="KW-0406">Ion transport</keyword>
<evidence type="ECO:0000256" key="1">
    <source>
        <dbReference type="ARBA" id="ARBA00004477"/>
    </source>
</evidence>
<dbReference type="InterPro" id="IPR039099">
    <property type="entry name" value="Pannexin"/>
</dbReference>
<dbReference type="GO" id="GO:0006812">
    <property type="term" value="P:monoatomic cation transport"/>
    <property type="evidence" value="ECO:0007669"/>
    <property type="project" value="InterPro"/>
</dbReference>
<evidence type="ECO:0000256" key="12">
    <source>
        <dbReference type="PIRSR" id="PIRSR600990-51"/>
    </source>
</evidence>
<comment type="caution">
    <text evidence="16">The sequence shown here is derived from an EMBL/GenBank/DDBJ whole genome shotgun (WGS) entry which is preliminary data.</text>
</comment>
<dbReference type="GO" id="GO:0005886">
    <property type="term" value="C:plasma membrane"/>
    <property type="evidence" value="ECO:0007669"/>
    <property type="project" value="UniProtKB-SubCell"/>
</dbReference>
<reference evidence="16 17" key="1">
    <citation type="submission" date="2019-04" db="EMBL/GenBank/DDBJ databases">
        <title>Chromosome genome assembly for Takifugu flavidus.</title>
        <authorList>
            <person name="Xiao S."/>
        </authorList>
    </citation>
    <scope>NUCLEOTIDE SEQUENCE [LARGE SCALE GENOMIC DNA]</scope>
    <source>
        <strain evidence="16">HTHZ2018</strain>
        <tissue evidence="16">Muscle</tissue>
    </source>
</reference>
<dbReference type="GO" id="GO:0005921">
    <property type="term" value="C:gap junction"/>
    <property type="evidence" value="ECO:0007669"/>
    <property type="project" value="UniProtKB-UniRule"/>
</dbReference>
<evidence type="ECO:0000256" key="10">
    <source>
        <dbReference type="ARBA" id="ARBA00023180"/>
    </source>
</evidence>
<dbReference type="GO" id="GO:0022829">
    <property type="term" value="F:wide pore channel activity"/>
    <property type="evidence" value="ECO:0007669"/>
    <property type="project" value="TreeGrafter"/>
</dbReference>
<dbReference type="PANTHER" id="PTHR15759">
    <property type="entry name" value="PANNEXIN"/>
    <property type="match status" value="1"/>
</dbReference>
<evidence type="ECO:0000256" key="5">
    <source>
        <dbReference type="ARBA" id="ARBA00022692"/>
    </source>
</evidence>
<evidence type="ECO:0000313" key="16">
    <source>
        <dbReference type="EMBL" id="TWW58586.1"/>
    </source>
</evidence>
<comment type="subcellular location">
    <subcellularLocation>
        <location evidence="2 14">Cell membrane</location>
        <topology evidence="2 14">Multi-pass membrane protein</topology>
    </subcellularLocation>
    <subcellularLocation>
        <location evidence="1">Endoplasmic reticulum membrane</location>
        <topology evidence="1">Multi-pass membrane protein</topology>
    </subcellularLocation>
</comment>
<comment type="caution">
    <text evidence="14">Lacks conserved residue(s) required for the propagation of feature annotation.</text>
</comment>
<feature type="transmembrane region" description="Helical" evidence="14">
    <location>
        <begin position="200"/>
        <end position="221"/>
    </location>
</feature>
<evidence type="ECO:0000256" key="15">
    <source>
        <dbReference type="SAM" id="MobiDB-lite"/>
    </source>
</evidence>
<keyword evidence="4" id="KW-1003">Cell membrane</keyword>
<dbReference type="GlyCosmos" id="A0A5C6MU23">
    <property type="glycosylation" value="2 sites, No reported glycans"/>
</dbReference>
<feature type="glycosylation site" description="N-linked (GlcNAc...) asparagine" evidence="12">
    <location>
        <position position="241"/>
    </location>
</feature>
<feature type="region of interest" description="Disordered" evidence="15">
    <location>
        <begin position="363"/>
        <end position="382"/>
    </location>
</feature>
<sequence length="382" mass="42462">MAIASVAAEYVFSDFLLKAPTESKYKGLRLELAADKIVTLLAVGMPLFLISLAFAQEVSVGTQISCFAPTNFSWKQAAYVDSFCWAAVQQQPQSAPLWLHKFFPYILLLLAILVYIPALFWRFTATPHLSSDLNFIMEELDRFYTRAIKMAKDLVSIDGKESPRETRSMMDVTEGCLKFPLVEHYLKTKCSSRSLVAKYLVCRCLTLLTLMLGCVFLGYYICLASHADEFSCDLRTGVLQNDSAVPSALQCKLVAVGVFGLVSKINLGMYALLSPVVVYAALGPARQSSSFLQPYEILPGFGSLGVITPFYNDLSIYLLFLKENLSHVESFKCLQVLELLQAADEEGFDTLCLLQTLGQVKSDVTDSRKASRKEKETKKTGE</sequence>
<proteinExistence type="inferred from homology"/>
<accession>A0A5C6MU23</accession>
<keyword evidence="5 14" id="KW-0812">Transmembrane</keyword>
<evidence type="ECO:0000256" key="3">
    <source>
        <dbReference type="ARBA" id="ARBA00022448"/>
    </source>
</evidence>
<feature type="transmembrane region" description="Helical" evidence="14">
    <location>
        <begin position="102"/>
        <end position="121"/>
    </location>
</feature>
<feature type="transmembrane region" description="Helical" evidence="14">
    <location>
        <begin position="37"/>
        <end position="55"/>
    </location>
</feature>
<dbReference type="GO" id="GO:0032732">
    <property type="term" value="P:positive regulation of interleukin-1 production"/>
    <property type="evidence" value="ECO:0007669"/>
    <property type="project" value="InterPro"/>
</dbReference>
<evidence type="ECO:0000313" key="17">
    <source>
        <dbReference type="Proteomes" id="UP000324091"/>
    </source>
</evidence>
<dbReference type="GO" id="GO:0005789">
    <property type="term" value="C:endoplasmic reticulum membrane"/>
    <property type="evidence" value="ECO:0007669"/>
    <property type="project" value="UniProtKB-SubCell"/>
</dbReference>
<evidence type="ECO:0000256" key="13">
    <source>
        <dbReference type="PIRSR" id="PIRSR600990-52"/>
    </source>
</evidence>
<keyword evidence="6" id="KW-0256">Endoplasmic reticulum</keyword>
<evidence type="ECO:0000256" key="14">
    <source>
        <dbReference type="RuleBase" id="RU010713"/>
    </source>
</evidence>
<organism evidence="16 17">
    <name type="scientific">Takifugu flavidus</name>
    <name type="common">sansaifugu</name>
    <dbReference type="NCBI Taxonomy" id="433684"/>
    <lineage>
        <taxon>Eukaryota</taxon>
        <taxon>Metazoa</taxon>
        <taxon>Chordata</taxon>
        <taxon>Craniata</taxon>
        <taxon>Vertebrata</taxon>
        <taxon>Euteleostomi</taxon>
        <taxon>Actinopterygii</taxon>
        <taxon>Neopterygii</taxon>
        <taxon>Teleostei</taxon>
        <taxon>Neoteleostei</taxon>
        <taxon>Acanthomorphata</taxon>
        <taxon>Eupercaria</taxon>
        <taxon>Tetraodontiformes</taxon>
        <taxon>Tetradontoidea</taxon>
        <taxon>Tetraodontidae</taxon>
        <taxon>Takifugu</taxon>
    </lineage>
</organism>
<evidence type="ECO:0000256" key="8">
    <source>
        <dbReference type="ARBA" id="ARBA00023065"/>
    </source>
</evidence>
<keyword evidence="10 12" id="KW-0325">Glycoprotein</keyword>
<evidence type="ECO:0000256" key="2">
    <source>
        <dbReference type="ARBA" id="ARBA00004651"/>
    </source>
</evidence>
<evidence type="ECO:0000256" key="11">
    <source>
        <dbReference type="ARBA" id="ARBA00023303"/>
    </source>
</evidence>
<evidence type="ECO:0000256" key="6">
    <source>
        <dbReference type="ARBA" id="ARBA00022824"/>
    </source>
</evidence>
<dbReference type="PANTHER" id="PTHR15759:SF5">
    <property type="entry name" value="PANNEXIN-1"/>
    <property type="match status" value="1"/>
</dbReference>
<keyword evidence="17" id="KW-1185">Reference proteome</keyword>
<keyword evidence="3 14" id="KW-0813">Transport</keyword>
<protein>
    <recommendedName>
        <fullName evidence="14">Pannexin</fullName>
    </recommendedName>
</protein>
<dbReference type="PROSITE" id="PS51013">
    <property type="entry name" value="PANNEXIN"/>
    <property type="match status" value="1"/>
</dbReference>
<gene>
    <name evidence="14" type="primary">PANX</name>
    <name evidence="16" type="ORF">D4764_06G0001160</name>
</gene>
<keyword evidence="7 14" id="KW-1133">Transmembrane helix</keyword>
<dbReference type="Pfam" id="PF00876">
    <property type="entry name" value="Innexin"/>
    <property type="match status" value="1"/>
</dbReference>
<dbReference type="AlphaFoldDB" id="A0A5C6MU23"/>
<dbReference type="EMBL" id="RHFK02000019">
    <property type="protein sequence ID" value="TWW58586.1"/>
    <property type="molecule type" value="Genomic_DNA"/>
</dbReference>
<keyword evidence="11 14" id="KW-0407">Ion channel</keyword>
<feature type="glycosylation site" description="N-linked (GlcNAc...) asparagine" evidence="13">
    <location>
        <position position="71"/>
    </location>
</feature>
<dbReference type="GO" id="GO:0034220">
    <property type="term" value="P:monoatomic ion transmembrane transport"/>
    <property type="evidence" value="ECO:0007669"/>
    <property type="project" value="UniProtKB-KW"/>
</dbReference>
<comment type="similarity">
    <text evidence="14">Belongs to the pannexin family.</text>
</comment>
<comment type="function">
    <text evidence="14">Structural component of the gap junctions and the hemichannels.</text>
</comment>
<dbReference type="InterPro" id="IPR000990">
    <property type="entry name" value="Innexin"/>
</dbReference>
<dbReference type="Proteomes" id="UP000324091">
    <property type="component" value="Chromosome 6"/>
</dbReference>